<dbReference type="Pfam" id="PF20431">
    <property type="entry name" value="E_motif"/>
    <property type="match status" value="1"/>
</dbReference>
<keyword evidence="1" id="KW-0677">Repeat</keyword>
<dbReference type="PANTHER" id="PTHR47926:SF467">
    <property type="entry name" value="REPEAT-CONTAINING PROTEIN, PUTATIVE-RELATED"/>
    <property type="match status" value="1"/>
</dbReference>
<gene>
    <name evidence="4" type="ORF">HPP92_009798</name>
</gene>
<dbReference type="InterPro" id="IPR011990">
    <property type="entry name" value="TPR-like_helical_dom_sf"/>
</dbReference>
<sequence>MGLVLHRRYRSSSFAVTTAKAAATAVYSVVPSSSSSLPVASLLSLCRSLRSLEQIHSLIIRKGLEQHQVLLCRFLGLCSSLSAIIYAKEVFFRISSPNIIHWNTLLSASSNLSSLSSTISLFNIMRCSQIPDHYSFPCLLKSCTAHLALSVGASLHSLLHRMDLDDDLYIRTSLVDFYGKCGQVDASRKLFETMLYRNEVSWTAMIDCYFNNGDYTSARALFDEMPERNGVSWNVMIGGYVNAGDLITAREVFNMMPERNVVSFTVMIDGYAKAGDMPSARFLFEKLSTKDIFVWSVMISGYAQNCQPSHSLKLFLEMYNLEIKPDQAVLVGLMSACAQLGRVSLAKWVDSYVGKMSTYTDSPQLSSALIDMNAKCGDMARAAFLFDSMQIRDLVSYCSMMQGYSMHGSAGKSVELFDQMLKEGIIPDDIAFTVILAACGQAGLIEEGNRFFKLMKDDYSIVPSPDHYACIVDLLGRAGMLKEAYHIVRSMPIGPHAGVWGALLAACRMHSNAELAELALSRIYEIEPHNAGNFVSISNIYAAQNRWADVSQIRMLMRSKGLRKIPGCTWIYS</sequence>
<dbReference type="InterPro" id="IPR046960">
    <property type="entry name" value="PPR_At4g14850-like_plant"/>
</dbReference>
<accession>A0A835R782</accession>
<evidence type="ECO:0000313" key="4">
    <source>
        <dbReference type="EMBL" id="KAG0485719.1"/>
    </source>
</evidence>
<dbReference type="InterPro" id="IPR002885">
    <property type="entry name" value="PPR_rpt"/>
</dbReference>
<evidence type="ECO:0000256" key="3">
    <source>
        <dbReference type="PROSITE-ProRule" id="PRU00708"/>
    </source>
</evidence>
<dbReference type="FunFam" id="1.25.40.10:FF:000125">
    <property type="entry name" value="Pentatricopeptide repeat-containing protein"/>
    <property type="match status" value="1"/>
</dbReference>
<dbReference type="AlphaFoldDB" id="A0A835R782"/>
<feature type="repeat" description="PPR" evidence="3">
    <location>
        <begin position="291"/>
        <end position="325"/>
    </location>
</feature>
<dbReference type="OrthoDB" id="8068875at2759"/>
<evidence type="ECO:0000256" key="1">
    <source>
        <dbReference type="ARBA" id="ARBA00022737"/>
    </source>
</evidence>
<comment type="similarity">
    <text evidence="2">Belongs to the PPR family. PCMP-E subfamily.</text>
</comment>
<evidence type="ECO:0000256" key="2">
    <source>
        <dbReference type="ARBA" id="ARBA00061659"/>
    </source>
</evidence>
<dbReference type="Proteomes" id="UP000636800">
    <property type="component" value="Unassembled WGS sequence"/>
</dbReference>
<dbReference type="NCBIfam" id="TIGR00756">
    <property type="entry name" value="PPR"/>
    <property type="match status" value="6"/>
</dbReference>
<evidence type="ECO:0008006" key="6">
    <source>
        <dbReference type="Google" id="ProtNLM"/>
    </source>
</evidence>
<dbReference type="PROSITE" id="PS51375">
    <property type="entry name" value="PPR"/>
    <property type="match status" value="4"/>
</dbReference>
<dbReference type="GO" id="GO:0048731">
    <property type="term" value="P:system development"/>
    <property type="evidence" value="ECO:0007669"/>
    <property type="project" value="UniProtKB-ARBA"/>
</dbReference>
<dbReference type="Pfam" id="PF13041">
    <property type="entry name" value="PPR_2"/>
    <property type="match status" value="1"/>
</dbReference>
<name>A0A835R782_VANPL</name>
<reference evidence="4 5" key="1">
    <citation type="journal article" date="2020" name="Nat. Food">
        <title>A phased Vanilla planifolia genome enables genetic improvement of flavour and production.</title>
        <authorList>
            <person name="Hasing T."/>
            <person name="Tang H."/>
            <person name="Brym M."/>
            <person name="Khazi F."/>
            <person name="Huang T."/>
            <person name="Chambers A.H."/>
        </authorList>
    </citation>
    <scope>NUCLEOTIDE SEQUENCE [LARGE SCALE GENOMIC DNA]</scope>
    <source>
        <tissue evidence="4">Leaf</tissue>
    </source>
</reference>
<dbReference type="EMBL" id="JADCNL010000004">
    <property type="protein sequence ID" value="KAG0485719.1"/>
    <property type="molecule type" value="Genomic_DNA"/>
</dbReference>
<dbReference type="GO" id="GO:0009451">
    <property type="term" value="P:RNA modification"/>
    <property type="evidence" value="ECO:0007669"/>
    <property type="project" value="InterPro"/>
</dbReference>
<feature type="repeat" description="PPR" evidence="3">
    <location>
        <begin position="229"/>
        <end position="263"/>
    </location>
</feature>
<comment type="caution">
    <text evidence="4">The sequence shown here is derived from an EMBL/GenBank/DDBJ whole genome shotgun (WGS) entry which is preliminary data.</text>
</comment>
<dbReference type="InterPro" id="IPR046848">
    <property type="entry name" value="E_motif"/>
</dbReference>
<organism evidence="4 5">
    <name type="scientific">Vanilla planifolia</name>
    <name type="common">Vanilla</name>
    <dbReference type="NCBI Taxonomy" id="51239"/>
    <lineage>
        <taxon>Eukaryota</taxon>
        <taxon>Viridiplantae</taxon>
        <taxon>Streptophyta</taxon>
        <taxon>Embryophyta</taxon>
        <taxon>Tracheophyta</taxon>
        <taxon>Spermatophyta</taxon>
        <taxon>Magnoliopsida</taxon>
        <taxon>Liliopsida</taxon>
        <taxon>Asparagales</taxon>
        <taxon>Orchidaceae</taxon>
        <taxon>Vanilloideae</taxon>
        <taxon>Vanilleae</taxon>
        <taxon>Vanilla</taxon>
    </lineage>
</organism>
<dbReference type="GO" id="GO:0003723">
    <property type="term" value="F:RNA binding"/>
    <property type="evidence" value="ECO:0007669"/>
    <property type="project" value="InterPro"/>
</dbReference>
<feature type="repeat" description="PPR" evidence="3">
    <location>
        <begin position="393"/>
        <end position="427"/>
    </location>
</feature>
<feature type="repeat" description="PPR" evidence="3">
    <location>
        <begin position="198"/>
        <end position="228"/>
    </location>
</feature>
<dbReference type="SUPFAM" id="SSF48452">
    <property type="entry name" value="TPR-like"/>
    <property type="match status" value="1"/>
</dbReference>
<keyword evidence="5" id="KW-1185">Reference proteome</keyword>
<protein>
    <recommendedName>
        <fullName evidence="6">Pentatricopeptide repeat-containing protein</fullName>
    </recommendedName>
</protein>
<dbReference type="FunFam" id="1.25.40.10:FF:001156">
    <property type="entry name" value="Pentatricopeptide repeat-containing protein At5g61800"/>
    <property type="match status" value="1"/>
</dbReference>
<dbReference type="Pfam" id="PF01535">
    <property type="entry name" value="PPR"/>
    <property type="match status" value="6"/>
</dbReference>
<proteinExistence type="inferred from homology"/>
<dbReference type="FunFam" id="1.25.40.10:FF:000334">
    <property type="entry name" value="Pentatricopeptide repeat-containing protein"/>
    <property type="match status" value="1"/>
</dbReference>
<evidence type="ECO:0000313" key="5">
    <source>
        <dbReference type="Proteomes" id="UP000636800"/>
    </source>
</evidence>
<dbReference type="Gene3D" id="1.25.40.10">
    <property type="entry name" value="Tetratricopeptide repeat domain"/>
    <property type="match status" value="4"/>
</dbReference>
<dbReference type="PANTHER" id="PTHR47926">
    <property type="entry name" value="PENTATRICOPEPTIDE REPEAT-CONTAINING PROTEIN"/>
    <property type="match status" value="1"/>
</dbReference>